<organism evidence="10">
    <name type="scientific">Darwinula stevensoni</name>
    <dbReference type="NCBI Taxonomy" id="69355"/>
    <lineage>
        <taxon>Eukaryota</taxon>
        <taxon>Metazoa</taxon>
        <taxon>Ecdysozoa</taxon>
        <taxon>Arthropoda</taxon>
        <taxon>Crustacea</taxon>
        <taxon>Oligostraca</taxon>
        <taxon>Ostracoda</taxon>
        <taxon>Podocopa</taxon>
        <taxon>Podocopida</taxon>
        <taxon>Darwinulocopina</taxon>
        <taxon>Darwinuloidea</taxon>
        <taxon>Darwinulidae</taxon>
        <taxon>Darwinula</taxon>
    </lineage>
</organism>
<dbReference type="InterPro" id="IPR036236">
    <property type="entry name" value="Znf_C2H2_sf"/>
</dbReference>
<name>A0A7R9AB36_9CRUS</name>
<evidence type="ECO:0000256" key="5">
    <source>
        <dbReference type="ARBA" id="ARBA00022833"/>
    </source>
</evidence>
<feature type="region of interest" description="Disordered" evidence="8">
    <location>
        <begin position="48"/>
        <end position="127"/>
    </location>
</feature>
<dbReference type="OrthoDB" id="6077919at2759"/>
<feature type="compositionally biased region" description="Pro residues" evidence="8">
    <location>
        <begin position="650"/>
        <end position="669"/>
    </location>
</feature>
<dbReference type="PANTHER" id="PTHR16515">
    <property type="entry name" value="PR DOMAIN ZINC FINGER PROTEIN"/>
    <property type="match status" value="1"/>
</dbReference>
<evidence type="ECO:0000256" key="1">
    <source>
        <dbReference type="ARBA" id="ARBA00004123"/>
    </source>
</evidence>
<dbReference type="SMART" id="SM00355">
    <property type="entry name" value="ZnF_C2H2"/>
    <property type="match status" value="5"/>
</dbReference>
<feature type="compositionally biased region" description="Polar residues" evidence="8">
    <location>
        <begin position="531"/>
        <end position="541"/>
    </location>
</feature>
<dbReference type="FunFam" id="3.30.160.60:FF:002343">
    <property type="entry name" value="Zinc finger protein 33A"/>
    <property type="match status" value="1"/>
</dbReference>
<sequence>MAAPTPAPRPYHCASCELYFDSATSLHVHRQYHKENLLALWAKQSGPIPSEDDNNNMGEDTSTSPAPSHPPRAGKDGSAAVKSPSVQGDADQGQHGFPPTRVTSSPPGSAYSRLPPPEYPGGQFQQYSHPNIYSQQQRFGSGHYYQGNGGNWGVNKHDEQAENEDSAAILDLDTNKLHVYQDRNAGDSSNPIVPVGKGVESRKMSPLTTERPPQGYQQQMPSWQNPAWNSQQQIPPPHQGWHQPHGHPQLQQTYYSSYGNSTFSNPSQGPLSSLQQMSGSPIYQQAPLRPSNMPDAFQSQWYGSGPRPNGNLTLPPSAGPNCVPEYAATSTARSTYMKTSDDGESDWAQSPSSPDYNPKDDKRLRPFACTVCDKHFIRKGHLNRHLTTAAHKNRLSAIAQGTDSSDCPPSKVPSLDNSSSDSSPPPPPHVPNSIGENVSCGYPRISLSSDDYIPNDPKLITSAPGQVPRFDDCPTSPPRLAFRELQPIMSNGRVEEKHELLSPSPKLERPSSTSMSNESMPPPAPLGSVTPEPQSNAFPNRMYQVQPSPARQSPVPCASPQPVKAFFTPPTTPNGMYNPPTAQLYQSSQEVPLGPSSAPGMQHFGQRTYPVAQPLPGMMPQYQQNQQQHFQHVGMMQQHQPMFQPRPMQYQPPPPQMPDAPPPLIPPQQPFRGVPLSPMPEPQPQYQPQMQSVSQTPETLDLPPSPGDQLFVCGICSKRSSSEAIHVEHMAAHNGDKPFKCQQCPKQFNHKTDLRRHLCLHTGERPFTCLTCGKKFIRKDHMTKHEDVHRKPPFYE</sequence>
<feature type="domain" description="C2H2-type" evidence="9">
    <location>
        <begin position="767"/>
        <end position="789"/>
    </location>
</feature>
<feature type="compositionally biased region" description="Polar residues" evidence="8">
    <location>
        <begin position="55"/>
        <end position="66"/>
    </location>
</feature>
<feature type="compositionally biased region" description="Polar residues" evidence="8">
    <location>
        <begin position="510"/>
        <end position="519"/>
    </location>
</feature>
<feature type="compositionally biased region" description="Low complexity" evidence="8">
    <location>
        <begin position="412"/>
        <end position="422"/>
    </location>
</feature>
<dbReference type="InterPro" id="IPR013087">
    <property type="entry name" value="Znf_C2H2_type"/>
</dbReference>
<dbReference type="PANTHER" id="PTHR16515:SF49">
    <property type="entry name" value="GASTRULA ZINC FINGER PROTEIN XLCGF49.1-LIKE-RELATED"/>
    <property type="match status" value="1"/>
</dbReference>
<feature type="compositionally biased region" description="Low complexity" evidence="8">
    <location>
        <begin position="239"/>
        <end position="252"/>
    </location>
</feature>
<evidence type="ECO:0000256" key="6">
    <source>
        <dbReference type="ARBA" id="ARBA00023242"/>
    </source>
</evidence>
<evidence type="ECO:0000256" key="4">
    <source>
        <dbReference type="ARBA" id="ARBA00022771"/>
    </source>
</evidence>
<feature type="region of interest" description="Disordered" evidence="8">
    <location>
        <begin position="644"/>
        <end position="704"/>
    </location>
</feature>
<comment type="subcellular location">
    <subcellularLocation>
        <location evidence="1">Nucleus</location>
    </subcellularLocation>
</comment>
<feature type="region of interest" description="Disordered" evidence="8">
    <location>
        <begin position="140"/>
        <end position="162"/>
    </location>
</feature>
<dbReference type="EMBL" id="CAJPEV010003138">
    <property type="protein sequence ID" value="CAG0899038.1"/>
    <property type="molecule type" value="Genomic_DNA"/>
</dbReference>
<feature type="compositionally biased region" description="Polar residues" evidence="8">
    <location>
        <begin position="328"/>
        <end position="338"/>
    </location>
</feature>
<reference evidence="10" key="1">
    <citation type="submission" date="2020-11" db="EMBL/GenBank/DDBJ databases">
        <authorList>
            <person name="Tran Van P."/>
        </authorList>
    </citation>
    <scope>NUCLEOTIDE SEQUENCE</scope>
</reference>
<keyword evidence="3" id="KW-0677">Repeat</keyword>
<feature type="domain" description="C2H2-type" evidence="9">
    <location>
        <begin position="11"/>
        <end position="33"/>
    </location>
</feature>
<dbReference type="Pfam" id="PF00096">
    <property type="entry name" value="zf-C2H2"/>
    <property type="match status" value="3"/>
</dbReference>
<keyword evidence="4 7" id="KW-0863">Zinc-finger</keyword>
<dbReference type="GO" id="GO:0006355">
    <property type="term" value="P:regulation of DNA-templated transcription"/>
    <property type="evidence" value="ECO:0007669"/>
    <property type="project" value="UniProtKB-ARBA"/>
</dbReference>
<feature type="domain" description="C2H2-type" evidence="9">
    <location>
        <begin position="739"/>
        <end position="766"/>
    </location>
</feature>
<feature type="compositionally biased region" description="Polar residues" evidence="8">
    <location>
        <begin position="253"/>
        <end position="283"/>
    </location>
</feature>
<gene>
    <name evidence="10" type="ORF">DSTB1V02_LOCUS10668</name>
</gene>
<feature type="region of interest" description="Disordered" evidence="8">
    <location>
        <begin position="400"/>
        <end position="437"/>
    </location>
</feature>
<evidence type="ECO:0000313" key="10">
    <source>
        <dbReference type="EMBL" id="CAD7250899.1"/>
    </source>
</evidence>
<protein>
    <recommendedName>
        <fullName evidence="9">C2H2-type domain-containing protein</fullName>
    </recommendedName>
</protein>
<evidence type="ECO:0000313" key="11">
    <source>
        <dbReference type="Proteomes" id="UP000677054"/>
    </source>
</evidence>
<feature type="region of interest" description="Disordered" evidence="8">
    <location>
        <begin position="495"/>
        <end position="541"/>
    </location>
</feature>
<accession>A0A7R9AB36</accession>
<dbReference type="EMBL" id="LR902655">
    <property type="protein sequence ID" value="CAD7250899.1"/>
    <property type="molecule type" value="Genomic_DNA"/>
</dbReference>
<dbReference type="FunFam" id="3.30.160.60:FF:000065">
    <property type="entry name" value="B-cell CLL/lymphoma 6, member B"/>
    <property type="match status" value="1"/>
</dbReference>
<dbReference type="AlphaFoldDB" id="A0A7R9AB36"/>
<evidence type="ECO:0000256" key="7">
    <source>
        <dbReference type="PROSITE-ProRule" id="PRU00042"/>
    </source>
</evidence>
<evidence type="ECO:0000256" key="8">
    <source>
        <dbReference type="SAM" id="MobiDB-lite"/>
    </source>
</evidence>
<dbReference type="PROSITE" id="PS50157">
    <property type="entry name" value="ZINC_FINGER_C2H2_2"/>
    <property type="match status" value="5"/>
</dbReference>
<keyword evidence="5" id="KW-0862">Zinc</keyword>
<feature type="domain" description="C2H2-type" evidence="9">
    <location>
        <begin position="711"/>
        <end position="738"/>
    </location>
</feature>
<evidence type="ECO:0000256" key="3">
    <source>
        <dbReference type="ARBA" id="ARBA00022737"/>
    </source>
</evidence>
<dbReference type="Proteomes" id="UP000677054">
    <property type="component" value="Unassembled WGS sequence"/>
</dbReference>
<feature type="domain" description="C2H2-type" evidence="9">
    <location>
        <begin position="367"/>
        <end position="396"/>
    </location>
</feature>
<evidence type="ECO:0000259" key="9">
    <source>
        <dbReference type="PROSITE" id="PS50157"/>
    </source>
</evidence>
<proteinExistence type="predicted"/>
<keyword evidence="2" id="KW-0479">Metal-binding</keyword>
<evidence type="ECO:0000256" key="2">
    <source>
        <dbReference type="ARBA" id="ARBA00022723"/>
    </source>
</evidence>
<keyword evidence="11" id="KW-1185">Reference proteome</keyword>
<dbReference type="GO" id="GO:0008270">
    <property type="term" value="F:zinc ion binding"/>
    <property type="evidence" value="ECO:0007669"/>
    <property type="project" value="UniProtKB-KW"/>
</dbReference>
<dbReference type="Gene3D" id="3.30.160.60">
    <property type="entry name" value="Classic Zinc Finger"/>
    <property type="match status" value="3"/>
</dbReference>
<dbReference type="FunFam" id="3.30.160.60:FF:000358">
    <property type="entry name" value="zinc finger protein 24"/>
    <property type="match status" value="1"/>
</dbReference>
<dbReference type="GO" id="GO:0005634">
    <property type="term" value="C:nucleus"/>
    <property type="evidence" value="ECO:0007669"/>
    <property type="project" value="UniProtKB-SubCell"/>
</dbReference>
<dbReference type="SUPFAM" id="SSF57667">
    <property type="entry name" value="beta-beta-alpha zinc fingers"/>
    <property type="match status" value="3"/>
</dbReference>
<dbReference type="PROSITE" id="PS00028">
    <property type="entry name" value="ZINC_FINGER_C2H2_1"/>
    <property type="match status" value="4"/>
</dbReference>
<dbReference type="InterPro" id="IPR050331">
    <property type="entry name" value="Zinc_finger"/>
</dbReference>
<feature type="region of interest" description="Disordered" evidence="8">
    <location>
        <begin position="181"/>
        <end position="363"/>
    </location>
</feature>
<feature type="compositionally biased region" description="Polar residues" evidence="8">
    <location>
        <begin position="215"/>
        <end position="230"/>
    </location>
</feature>
<keyword evidence="6" id="KW-0539">Nucleus</keyword>